<evidence type="ECO:0000256" key="1">
    <source>
        <dbReference type="ARBA" id="ARBA00012513"/>
    </source>
</evidence>
<proteinExistence type="predicted"/>
<dbReference type="SUPFAM" id="SSF56112">
    <property type="entry name" value="Protein kinase-like (PK-like)"/>
    <property type="match status" value="1"/>
</dbReference>
<dbReference type="Gene3D" id="1.10.510.10">
    <property type="entry name" value="Transferase(Phosphotransferase) domain 1"/>
    <property type="match status" value="1"/>
</dbReference>
<dbReference type="EC" id="2.7.11.1" evidence="1"/>
<reference evidence="4" key="1">
    <citation type="submission" date="2016-04" db="UniProtKB">
        <authorList>
            <consortium name="WormBaseParasite"/>
        </authorList>
    </citation>
    <scope>IDENTIFICATION</scope>
</reference>
<organism evidence="3 4">
    <name type="scientific">Dracunculus medinensis</name>
    <name type="common">Guinea worm</name>
    <dbReference type="NCBI Taxonomy" id="318479"/>
    <lineage>
        <taxon>Eukaryota</taxon>
        <taxon>Metazoa</taxon>
        <taxon>Ecdysozoa</taxon>
        <taxon>Nematoda</taxon>
        <taxon>Chromadorea</taxon>
        <taxon>Rhabditida</taxon>
        <taxon>Spirurina</taxon>
        <taxon>Dracunculoidea</taxon>
        <taxon>Dracunculidae</taxon>
        <taxon>Dracunculus</taxon>
    </lineage>
</organism>
<dbReference type="InterPro" id="IPR050235">
    <property type="entry name" value="CK1_Ser-Thr_kinase"/>
</dbReference>
<evidence type="ECO:0000313" key="3">
    <source>
        <dbReference type="Proteomes" id="UP000038040"/>
    </source>
</evidence>
<dbReference type="SMART" id="SM00220">
    <property type="entry name" value="S_TKc"/>
    <property type="match status" value="1"/>
</dbReference>
<dbReference type="InterPro" id="IPR008271">
    <property type="entry name" value="Ser/Thr_kinase_AS"/>
</dbReference>
<dbReference type="GO" id="GO:0004674">
    <property type="term" value="F:protein serine/threonine kinase activity"/>
    <property type="evidence" value="ECO:0007669"/>
    <property type="project" value="UniProtKB-EC"/>
</dbReference>
<evidence type="ECO:0000259" key="2">
    <source>
        <dbReference type="PROSITE" id="PS50011"/>
    </source>
</evidence>
<dbReference type="WBParaSite" id="DME_0000930001-mRNA-1">
    <property type="protein sequence ID" value="DME_0000930001-mRNA-1"/>
    <property type="gene ID" value="DME_0000930001"/>
</dbReference>
<dbReference type="InterPro" id="IPR000719">
    <property type="entry name" value="Prot_kinase_dom"/>
</dbReference>
<name>A0A0N4UN36_DRAME</name>
<feature type="domain" description="Protein kinase" evidence="2">
    <location>
        <begin position="1"/>
        <end position="208"/>
    </location>
</feature>
<dbReference type="GO" id="GO:0005524">
    <property type="term" value="F:ATP binding"/>
    <property type="evidence" value="ECO:0007669"/>
    <property type="project" value="InterPro"/>
</dbReference>
<sequence>LSILIVVYCSHFGSIENHYHIFYCSVGTNGTINYLVMDLMGPTIEDIFIYSHREFTFKTALALGIQMLKCIQQIHAKNILHRDIKPNNFVMGIKKNCSIMYLIDFGLSKKYQDVDASQVDTDHPSDKVNLTLEITFDQTLLWMKISFEFFDKYLYNNLQELSEGCPAEIENLIQYCRNLDIDEIPDYDGIFKSLRNLLRTFWQQVFFI</sequence>
<dbReference type="Pfam" id="PF00069">
    <property type="entry name" value="Pkinase"/>
    <property type="match status" value="1"/>
</dbReference>
<dbReference type="AlphaFoldDB" id="A0A0N4UN36"/>
<accession>A0A0N4UN36</accession>
<dbReference type="InterPro" id="IPR011009">
    <property type="entry name" value="Kinase-like_dom_sf"/>
</dbReference>
<dbReference type="PANTHER" id="PTHR11909">
    <property type="entry name" value="CASEIN KINASE-RELATED"/>
    <property type="match status" value="1"/>
</dbReference>
<evidence type="ECO:0000313" key="4">
    <source>
        <dbReference type="WBParaSite" id="DME_0000930001-mRNA-1"/>
    </source>
</evidence>
<dbReference type="PROSITE" id="PS00108">
    <property type="entry name" value="PROTEIN_KINASE_ST"/>
    <property type="match status" value="1"/>
</dbReference>
<dbReference type="PROSITE" id="PS50011">
    <property type="entry name" value="PROTEIN_KINASE_DOM"/>
    <property type="match status" value="1"/>
</dbReference>
<protein>
    <recommendedName>
        <fullName evidence="1">non-specific serine/threonine protein kinase</fullName>
        <ecNumber evidence="1">2.7.11.1</ecNumber>
    </recommendedName>
</protein>
<dbReference type="Proteomes" id="UP000038040">
    <property type="component" value="Unplaced"/>
</dbReference>